<protein>
    <submittedName>
        <fullName evidence="1">Uncharacterized protein</fullName>
    </submittedName>
</protein>
<reference evidence="1" key="2">
    <citation type="submission" date="2025-09" db="UniProtKB">
        <authorList>
            <consortium name="Ensembl"/>
        </authorList>
    </citation>
    <scope>IDENTIFICATION</scope>
</reference>
<reference evidence="1" key="1">
    <citation type="submission" date="2025-08" db="UniProtKB">
        <authorList>
            <consortium name="Ensembl"/>
        </authorList>
    </citation>
    <scope>IDENTIFICATION</scope>
</reference>
<dbReference type="AlphaFoldDB" id="A0A8C4QI54"/>
<dbReference type="Ensembl" id="ENSEBUT00000016384.1">
    <property type="protein sequence ID" value="ENSEBUP00000015808.1"/>
    <property type="gene ID" value="ENSEBUG00000009947.1"/>
</dbReference>
<keyword evidence="2" id="KW-1185">Reference proteome</keyword>
<proteinExistence type="predicted"/>
<name>A0A8C4QI54_EPTBU</name>
<sequence length="187" mass="20373">MAGAWKGGSQDIIQFDHVTKDATDAQLETGRRRVSWTIRAVFDVREGCEAGMDVVAFPRVRLDIKCPALFLNSLLLPFVSHKPPRSVQRRFRPSSACFSTSVPRVPFLSRTAPPPSGSPSLLLSGSPSPCLALPPFPSRFPVCLSLSLSSSSITLSASHIPHIDLTAAVLELSPIRRYGARRSTTYK</sequence>
<organism evidence="1 2">
    <name type="scientific">Eptatretus burgeri</name>
    <name type="common">Inshore hagfish</name>
    <dbReference type="NCBI Taxonomy" id="7764"/>
    <lineage>
        <taxon>Eukaryota</taxon>
        <taxon>Metazoa</taxon>
        <taxon>Chordata</taxon>
        <taxon>Craniata</taxon>
        <taxon>Vertebrata</taxon>
        <taxon>Cyclostomata</taxon>
        <taxon>Myxini</taxon>
        <taxon>Myxiniformes</taxon>
        <taxon>Myxinidae</taxon>
        <taxon>Eptatretinae</taxon>
        <taxon>Eptatretus</taxon>
    </lineage>
</organism>
<evidence type="ECO:0000313" key="2">
    <source>
        <dbReference type="Proteomes" id="UP000694388"/>
    </source>
</evidence>
<dbReference type="Proteomes" id="UP000694388">
    <property type="component" value="Unplaced"/>
</dbReference>
<evidence type="ECO:0000313" key="1">
    <source>
        <dbReference type="Ensembl" id="ENSEBUP00000015808.1"/>
    </source>
</evidence>
<accession>A0A8C4QI54</accession>